<dbReference type="EMBL" id="BAABAS010000004">
    <property type="protein sequence ID" value="GAA4226134.1"/>
    <property type="molecule type" value="Genomic_DNA"/>
</dbReference>
<keyword evidence="2" id="KW-1185">Reference proteome</keyword>
<name>A0ABP8BUJ7_9ACTN</name>
<evidence type="ECO:0000313" key="1">
    <source>
        <dbReference type="EMBL" id="GAA4226134.1"/>
    </source>
</evidence>
<sequence length="70" mass="7317">MGLAAPGLIVAGHPLDCRSPEGVTVGLVDSIITAARVLRGRDLDHPAVREALADLAEDEDVARLMSASRE</sequence>
<reference evidence="2" key="1">
    <citation type="journal article" date="2019" name="Int. J. Syst. Evol. Microbiol.">
        <title>The Global Catalogue of Microorganisms (GCM) 10K type strain sequencing project: providing services to taxonomists for standard genome sequencing and annotation.</title>
        <authorList>
            <consortium name="The Broad Institute Genomics Platform"/>
            <consortium name="The Broad Institute Genome Sequencing Center for Infectious Disease"/>
            <person name="Wu L."/>
            <person name="Ma J."/>
        </authorList>
    </citation>
    <scope>NUCLEOTIDE SEQUENCE [LARGE SCALE GENOMIC DNA]</scope>
    <source>
        <strain evidence="2">JCM 17440</strain>
    </source>
</reference>
<gene>
    <name evidence="1" type="ORF">GCM10022254_10150</name>
</gene>
<proteinExistence type="predicted"/>
<accession>A0ABP8BUJ7</accession>
<evidence type="ECO:0000313" key="2">
    <source>
        <dbReference type="Proteomes" id="UP001501710"/>
    </source>
</evidence>
<protein>
    <submittedName>
        <fullName evidence="1">Uncharacterized protein</fullName>
    </submittedName>
</protein>
<organism evidence="1 2">
    <name type="scientific">Actinomadura meridiana</name>
    <dbReference type="NCBI Taxonomy" id="559626"/>
    <lineage>
        <taxon>Bacteria</taxon>
        <taxon>Bacillati</taxon>
        <taxon>Actinomycetota</taxon>
        <taxon>Actinomycetes</taxon>
        <taxon>Streptosporangiales</taxon>
        <taxon>Thermomonosporaceae</taxon>
        <taxon>Actinomadura</taxon>
    </lineage>
</organism>
<comment type="caution">
    <text evidence="1">The sequence shown here is derived from an EMBL/GenBank/DDBJ whole genome shotgun (WGS) entry which is preliminary data.</text>
</comment>
<dbReference type="Proteomes" id="UP001501710">
    <property type="component" value="Unassembled WGS sequence"/>
</dbReference>